<keyword evidence="1" id="KW-0853">WD repeat</keyword>
<accession>G8JXT9</accession>
<protein>
    <submittedName>
        <fullName evidence="2">Uncharacterized protein</fullName>
    </submittedName>
</protein>
<dbReference type="OMA" id="VKRFNHR"/>
<sequence>MQQEESYYWPPRIHRQPAIVVRPRGRDLEQLKSHQIKEGYRRSYHSTDVTKMGSTLLRKASGDVNDYYTTKKVKSHYWQLKTEEASLLSFSVCPEYDIIVVSNSSKEGGENLKLYRYNNVKQKLHQIQAIMVPGESIIVCSIPRFTYSAFRSAGYGRREPADHDFMILIGHQDWIVNLIGTSLEHGNAKIIKRFNHGKYLRQLCAENKVDDVIKKRYHDGAPQLPIRQLITWRDKDTDLMGFVSLISQTLFIYTFDSTRPFYVRAIPGIESFDLNPDNVLLLAMSGPTYGYSGISLLDLTAGEEACNLYAPSPDSAGHMKDSATSGHCIWLDANTLVNSVGNVMKIWDICTPKGLMCTITGHRGHITSIAYHKETCTLYSSDDHGYLLCWDLSTLNNNIHGRIPREIKKLTLCQGFQSISIAEEDYSTVIQCGNIIVSPDIQRLSSAGWEHMCHTPSSGVSELQCMGDGTLITLDSAELGMHRLQNTKCYPQRDRMHRFETDRLNNIPKSTKSKGYQIEELDPIINSDFTLVESGLAENNNSFDFEDNTFK</sequence>
<dbReference type="Proteomes" id="UP000006790">
    <property type="component" value="Chromosome 8"/>
</dbReference>
<dbReference type="InParanoid" id="G8JXT9"/>
<dbReference type="EMBL" id="CP002504">
    <property type="protein sequence ID" value="AET41663.1"/>
    <property type="molecule type" value="Genomic_DNA"/>
</dbReference>
<dbReference type="InterPro" id="IPR015943">
    <property type="entry name" value="WD40/YVTN_repeat-like_dom_sf"/>
</dbReference>
<dbReference type="InterPro" id="IPR001680">
    <property type="entry name" value="WD40_rpt"/>
</dbReference>
<evidence type="ECO:0000313" key="3">
    <source>
        <dbReference type="Proteomes" id="UP000006790"/>
    </source>
</evidence>
<dbReference type="SUPFAM" id="SSF50998">
    <property type="entry name" value="Quinoprotein alcohol dehydrogenase-like"/>
    <property type="match status" value="1"/>
</dbReference>
<dbReference type="PROSITE" id="PS50082">
    <property type="entry name" value="WD_REPEATS_2"/>
    <property type="match status" value="1"/>
</dbReference>
<dbReference type="OrthoDB" id="361494at2759"/>
<dbReference type="GO" id="GO:0031683">
    <property type="term" value="F:G-protein beta/gamma-subunit complex binding"/>
    <property type="evidence" value="ECO:0007669"/>
    <property type="project" value="EnsemblFungi"/>
</dbReference>
<gene>
    <name evidence="2" type="ordered locus">Ecym_8393</name>
</gene>
<keyword evidence="3" id="KW-1185">Reference proteome</keyword>
<dbReference type="STRING" id="931890.G8JXT9"/>
<dbReference type="KEGG" id="erc:Ecym_8393"/>
<dbReference type="InterPro" id="IPR011047">
    <property type="entry name" value="Quinoprotein_ADH-like_sf"/>
</dbReference>
<dbReference type="SMART" id="SM00320">
    <property type="entry name" value="WD40"/>
    <property type="match status" value="1"/>
</dbReference>
<organism evidence="2 3">
    <name type="scientific">Eremothecium cymbalariae (strain CBS 270.75 / DBVPG 7215 / KCTC 17166 / NRRL Y-17582)</name>
    <name type="common">Yeast</name>
    <dbReference type="NCBI Taxonomy" id="931890"/>
    <lineage>
        <taxon>Eukaryota</taxon>
        <taxon>Fungi</taxon>
        <taxon>Dikarya</taxon>
        <taxon>Ascomycota</taxon>
        <taxon>Saccharomycotina</taxon>
        <taxon>Saccharomycetes</taxon>
        <taxon>Saccharomycetales</taxon>
        <taxon>Saccharomycetaceae</taxon>
        <taxon>Eremothecium</taxon>
    </lineage>
</organism>
<dbReference type="eggNOG" id="ENOG502QTST">
    <property type="taxonomic scope" value="Eukaryota"/>
</dbReference>
<reference evidence="3" key="1">
    <citation type="journal article" date="2012" name="G3 (Bethesda)">
        <title>Pichia sorbitophila, an interspecies yeast hybrid reveals early steps of genome resolution following polyploidization.</title>
        <authorList>
            <person name="Leh Louis V."/>
            <person name="Despons L."/>
            <person name="Friedrich A."/>
            <person name="Martin T."/>
            <person name="Durrens P."/>
            <person name="Casaregola S."/>
            <person name="Neuveglise C."/>
            <person name="Fairhead C."/>
            <person name="Marck C."/>
            <person name="Cruz J.A."/>
            <person name="Straub M.L."/>
            <person name="Kugler V."/>
            <person name="Sacerdot C."/>
            <person name="Uzunov Z."/>
            <person name="Thierry A."/>
            <person name="Weiss S."/>
            <person name="Bleykasten C."/>
            <person name="De Montigny J."/>
            <person name="Jacques N."/>
            <person name="Jung P."/>
            <person name="Lemaire M."/>
            <person name="Mallet S."/>
            <person name="Morel G."/>
            <person name="Richard G.F."/>
            <person name="Sarkar A."/>
            <person name="Savel G."/>
            <person name="Schacherer J."/>
            <person name="Seret M.L."/>
            <person name="Talla E."/>
            <person name="Samson G."/>
            <person name="Jubin C."/>
            <person name="Poulain J."/>
            <person name="Vacherie B."/>
            <person name="Barbe V."/>
            <person name="Pelletier E."/>
            <person name="Sherman D.J."/>
            <person name="Westhof E."/>
            <person name="Weissenbach J."/>
            <person name="Baret P.V."/>
            <person name="Wincker P."/>
            <person name="Gaillardin C."/>
            <person name="Dujon B."/>
            <person name="Souciet J.L."/>
        </authorList>
    </citation>
    <scope>NUCLEOTIDE SEQUENCE [LARGE SCALE GENOMIC DNA]</scope>
    <source>
        <strain evidence="3">CBS 270.75 / DBVPG 7215 / KCTC 17166 / NRRL Y-17582</strain>
    </source>
</reference>
<dbReference type="FunCoup" id="G8JXT9">
    <property type="interactions" value="40"/>
</dbReference>
<name>G8JXT9_ERECY</name>
<dbReference type="Gene3D" id="2.130.10.10">
    <property type="entry name" value="YVTN repeat-like/Quinoprotein amine dehydrogenase"/>
    <property type="match status" value="1"/>
</dbReference>
<evidence type="ECO:0000313" key="2">
    <source>
        <dbReference type="EMBL" id="AET41663.1"/>
    </source>
</evidence>
<dbReference type="GO" id="GO:0000920">
    <property type="term" value="P:septum digestion after cytokinesis"/>
    <property type="evidence" value="ECO:0007669"/>
    <property type="project" value="EnsemblFungi"/>
</dbReference>
<proteinExistence type="predicted"/>
<dbReference type="HOGENOM" id="CLU_033098_0_0_1"/>
<dbReference type="GO" id="GO:0001403">
    <property type="term" value="P:invasive growth in response to glucose limitation"/>
    <property type="evidence" value="ECO:0007669"/>
    <property type="project" value="EnsemblFungi"/>
</dbReference>
<feature type="repeat" description="WD" evidence="1">
    <location>
        <begin position="359"/>
        <end position="394"/>
    </location>
</feature>
<dbReference type="GeneID" id="11470011"/>
<dbReference type="AlphaFoldDB" id="G8JXT9"/>
<dbReference type="RefSeq" id="XP_003648480.1">
    <property type="nucleotide sequence ID" value="XM_003648432.1"/>
</dbReference>
<dbReference type="GO" id="GO:0010969">
    <property type="term" value="P:regulation of pheromone-dependent signal transduction involved in conjugation with cellular fusion"/>
    <property type="evidence" value="ECO:0007669"/>
    <property type="project" value="EnsemblFungi"/>
</dbReference>
<evidence type="ECO:0000256" key="1">
    <source>
        <dbReference type="PROSITE-ProRule" id="PRU00221"/>
    </source>
</evidence>